<protein>
    <submittedName>
        <fullName evidence="5">Glycoside hydrolase family 3 protein</fullName>
    </submittedName>
</protein>
<dbReference type="InterPro" id="IPR013783">
    <property type="entry name" value="Ig-like_fold"/>
</dbReference>
<reference evidence="5 6" key="1">
    <citation type="submission" date="2014-04" db="EMBL/GenBank/DDBJ databases">
        <authorList>
            <consortium name="DOE Joint Genome Institute"/>
            <person name="Kuo A."/>
            <person name="Kohler A."/>
            <person name="Jargeat P."/>
            <person name="Nagy L.G."/>
            <person name="Floudas D."/>
            <person name="Copeland A."/>
            <person name="Barry K.W."/>
            <person name="Cichocki N."/>
            <person name="Veneault-Fourrey C."/>
            <person name="LaButti K."/>
            <person name="Lindquist E.A."/>
            <person name="Lipzen A."/>
            <person name="Lundell T."/>
            <person name="Morin E."/>
            <person name="Murat C."/>
            <person name="Sun H."/>
            <person name="Tunlid A."/>
            <person name="Henrissat B."/>
            <person name="Grigoriev I.V."/>
            <person name="Hibbett D.S."/>
            <person name="Martin F."/>
            <person name="Nordberg H.P."/>
            <person name="Cantor M.N."/>
            <person name="Hua S.X."/>
        </authorList>
    </citation>
    <scope>NUCLEOTIDE SEQUENCE [LARGE SCALE GENOMIC DNA]</scope>
    <source>
        <strain evidence="5 6">Ve08.2h10</strain>
    </source>
</reference>
<dbReference type="Gene3D" id="3.40.50.1700">
    <property type="entry name" value="Glycoside hydrolase family 3 C-terminal domain"/>
    <property type="match status" value="1"/>
</dbReference>
<dbReference type="InParanoid" id="A0A0D0EB03"/>
<dbReference type="GO" id="GO:0009251">
    <property type="term" value="P:glucan catabolic process"/>
    <property type="evidence" value="ECO:0007669"/>
    <property type="project" value="TreeGrafter"/>
</dbReference>
<dbReference type="InterPro" id="IPR036962">
    <property type="entry name" value="Glyco_hydro_3_N_sf"/>
</dbReference>
<evidence type="ECO:0000256" key="2">
    <source>
        <dbReference type="ARBA" id="ARBA00022801"/>
    </source>
</evidence>
<keyword evidence="3" id="KW-0326">Glycosidase</keyword>
<name>A0A0D0EB03_9AGAM</name>
<accession>A0A0D0EB03</accession>
<dbReference type="HOGENOM" id="CLU_004542_5_1_1"/>
<dbReference type="STRING" id="930991.A0A0D0EB03"/>
<dbReference type="PANTHER" id="PTHR30620">
    <property type="entry name" value="PERIPLASMIC BETA-GLUCOSIDASE-RELATED"/>
    <property type="match status" value="1"/>
</dbReference>
<evidence type="ECO:0000256" key="3">
    <source>
        <dbReference type="ARBA" id="ARBA00023295"/>
    </source>
</evidence>
<evidence type="ECO:0000313" key="5">
    <source>
        <dbReference type="EMBL" id="KIK96990.1"/>
    </source>
</evidence>
<dbReference type="InterPro" id="IPR051915">
    <property type="entry name" value="Cellulose_Degrad_GH3"/>
</dbReference>
<dbReference type="OrthoDB" id="2123594at2759"/>
<dbReference type="SUPFAM" id="SSF52279">
    <property type="entry name" value="Beta-D-glucan exohydrolase, C-terminal domain"/>
    <property type="match status" value="1"/>
</dbReference>
<dbReference type="FunFam" id="3.40.50.1700:FF:000009">
    <property type="entry name" value="Periplasmic beta-glucosidase"/>
    <property type="match status" value="1"/>
</dbReference>
<dbReference type="InterPro" id="IPR001764">
    <property type="entry name" value="Glyco_hydro_3_N"/>
</dbReference>
<dbReference type="InterPro" id="IPR017853">
    <property type="entry name" value="GH"/>
</dbReference>
<comment type="similarity">
    <text evidence="1">Belongs to the glycosyl hydrolase 3 family.</text>
</comment>
<proteinExistence type="inferred from homology"/>
<dbReference type="InterPro" id="IPR026891">
    <property type="entry name" value="Fn3-like"/>
</dbReference>
<organism evidence="5 6">
    <name type="scientific">Paxillus rubicundulus Ve08.2h10</name>
    <dbReference type="NCBI Taxonomy" id="930991"/>
    <lineage>
        <taxon>Eukaryota</taxon>
        <taxon>Fungi</taxon>
        <taxon>Dikarya</taxon>
        <taxon>Basidiomycota</taxon>
        <taxon>Agaricomycotina</taxon>
        <taxon>Agaricomycetes</taxon>
        <taxon>Agaricomycetidae</taxon>
        <taxon>Boletales</taxon>
        <taxon>Paxilineae</taxon>
        <taxon>Paxillaceae</taxon>
        <taxon>Paxillus</taxon>
    </lineage>
</organism>
<evidence type="ECO:0000256" key="1">
    <source>
        <dbReference type="ARBA" id="ARBA00005336"/>
    </source>
</evidence>
<evidence type="ECO:0000313" key="6">
    <source>
        <dbReference type="Proteomes" id="UP000054538"/>
    </source>
</evidence>
<dbReference type="Pfam" id="PF00933">
    <property type="entry name" value="Glyco_hydro_3"/>
    <property type="match status" value="2"/>
</dbReference>
<dbReference type="Proteomes" id="UP000054538">
    <property type="component" value="Unassembled WGS sequence"/>
</dbReference>
<dbReference type="InterPro" id="IPR002772">
    <property type="entry name" value="Glyco_hydro_3_C"/>
</dbReference>
<dbReference type="SUPFAM" id="SSF51445">
    <property type="entry name" value="(Trans)glycosidases"/>
    <property type="match status" value="1"/>
</dbReference>
<dbReference type="EMBL" id="KN824957">
    <property type="protein sequence ID" value="KIK96990.1"/>
    <property type="molecule type" value="Genomic_DNA"/>
</dbReference>
<feature type="domain" description="Fibronectin type III-like" evidence="4">
    <location>
        <begin position="688"/>
        <end position="757"/>
    </location>
</feature>
<dbReference type="PRINTS" id="PR00133">
    <property type="entry name" value="GLHYDRLASE3"/>
</dbReference>
<dbReference type="SMART" id="SM01217">
    <property type="entry name" value="Fn3_like"/>
    <property type="match status" value="1"/>
</dbReference>
<keyword evidence="6" id="KW-1185">Reference proteome</keyword>
<dbReference type="Gene3D" id="3.20.20.300">
    <property type="entry name" value="Glycoside hydrolase, family 3, N-terminal domain"/>
    <property type="match status" value="2"/>
</dbReference>
<keyword evidence="2 5" id="KW-0378">Hydrolase</keyword>
<dbReference type="Gene3D" id="2.60.40.10">
    <property type="entry name" value="Immunoglobulins"/>
    <property type="match status" value="1"/>
</dbReference>
<gene>
    <name evidence="5" type="ORF">PAXRUDRAFT_32053</name>
</gene>
<dbReference type="PANTHER" id="PTHR30620:SF117">
    <property type="entry name" value="BETA-1,4-XYLOSIDASE (EUROFUNG)"/>
    <property type="match status" value="1"/>
</dbReference>
<evidence type="ECO:0000259" key="4">
    <source>
        <dbReference type="SMART" id="SM01217"/>
    </source>
</evidence>
<dbReference type="GO" id="GO:0008422">
    <property type="term" value="F:beta-glucosidase activity"/>
    <property type="evidence" value="ECO:0007669"/>
    <property type="project" value="UniProtKB-EC"/>
</dbReference>
<sequence length="764" mass="83352">MKVKGVFLRSRWAGLVFSLASWSTTAINHLGVRDDLHFHIEARGTNIDGSLPIYKGPDAPIEDRVNDVLPRMTVQEKVGQLIQGDLNGWMNMTDPLENTLAHNQTGLGQMMEYKAGFIWAGYLAPWDKIVYGITVGQRYLMENTTLGIPAIFQSEGLHGFTDNGTIWPIPIGLAASFSTPLLQQAASTIATKAEGLGTSQMGHAYVTGLQCGRRRNVSSTAIARMAATCKHFAAFVSGGERELRTYYLKPFNHACINALSIMTAYSSYDGIPNVANTCESSIPLRKEWGYQYFVTSDAGSVDYLITLHGVCPTRECAAKVALEHGLSGEMGGGTYTYLTLPDQIAKGTVNISYVDEIVKTILRTKFALGLFENPYPYPDYASTMRTQTTRELLHQMERETIILLENNNNILPLSTDIKSIALIGPQADRVSFGDYVFFNASLNGISPLRGFADLLANTSVEINFAEGCKLWSNDESEFPQAIAAAKASDVAIVMVGTWSLDQTLMWSPGTNATTGERVDLSDLSLVGAQFPLVQAIQATGTPTIVVFVSGKPVTNPWIQQNVDAVIQQFYPGELGGLAIAEIIFGVVNPSGKLPVSFPRSVGTTPVFYNYLKGSRPTDPPMIYSNGTMQFGHQYVLDTPVPTWSFGRGLSYATFNYTDSVLSSPTIYTNEGFNVTVTIHNTGCMDGKEVVQVYMTDLYSSVVTPNMQLIGFIKVAIPAGQSSTVAIPIMSSQLAVWTVTNQWVVEPGEFNIFVGTSEEVYLDTI</sequence>
<dbReference type="AlphaFoldDB" id="A0A0D0EB03"/>
<dbReference type="Pfam" id="PF14310">
    <property type="entry name" value="Fn3-like"/>
    <property type="match status" value="1"/>
</dbReference>
<reference evidence="6" key="2">
    <citation type="submission" date="2015-01" db="EMBL/GenBank/DDBJ databases">
        <title>Evolutionary Origins and Diversification of the Mycorrhizal Mutualists.</title>
        <authorList>
            <consortium name="DOE Joint Genome Institute"/>
            <consortium name="Mycorrhizal Genomics Consortium"/>
            <person name="Kohler A."/>
            <person name="Kuo A."/>
            <person name="Nagy L.G."/>
            <person name="Floudas D."/>
            <person name="Copeland A."/>
            <person name="Barry K.W."/>
            <person name="Cichocki N."/>
            <person name="Veneault-Fourrey C."/>
            <person name="LaButti K."/>
            <person name="Lindquist E.A."/>
            <person name="Lipzen A."/>
            <person name="Lundell T."/>
            <person name="Morin E."/>
            <person name="Murat C."/>
            <person name="Riley R."/>
            <person name="Ohm R."/>
            <person name="Sun H."/>
            <person name="Tunlid A."/>
            <person name="Henrissat B."/>
            <person name="Grigoriev I.V."/>
            <person name="Hibbett D.S."/>
            <person name="Martin F."/>
        </authorList>
    </citation>
    <scope>NUCLEOTIDE SEQUENCE [LARGE SCALE GENOMIC DNA]</scope>
    <source>
        <strain evidence="6">Ve08.2h10</strain>
    </source>
</reference>
<dbReference type="FunFam" id="2.60.40.10:FF:000495">
    <property type="entry name" value="Periplasmic beta-glucosidase"/>
    <property type="match status" value="1"/>
</dbReference>
<dbReference type="Pfam" id="PF01915">
    <property type="entry name" value="Glyco_hydro_3_C"/>
    <property type="match status" value="1"/>
</dbReference>
<dbReference type="InterPro" id="IPR036881">
    <property type="entry name" value="Glyco_hydro_3_C_sf"/>
</dbReference>